<dbReference type="InterPro" id="IPR006680">
    <property type="entry name" value="Amidohydro-rel"/>
</dbReference>
<proteinExistence type="predicted"/>
<dbReference type="Gene3D" id="2.30.40.10">
    <property type="entry name" value="Urease, subunit C, domain 1"/>
    <property type="match status" value="1"/>
</dbReference>
<dbReference type="Gene3D" id="3.20.20.140">
    <property type="entry name" value="Metal-dependent hydrolases"/>
    <property type="match status" value="1"/>
</dbReference>
<dbReference type="GO" id="GO:0016810">
    <property type="term" value="F:hydrolase activity, acting on carbon-nitrogen (but not peptide) bonds"/>
    <property type="evidence" value="ECO:0007669"/>
    <property type="project" value="InterPro"/>
</dbReference>
<evidence type="ECO:0000313" key="3">
    <source>
        <dbReference type="EMBL" id="TJY37926.1"/>
    </source>
</evidence>
<feature type="signal peptide" evidence="1">
    <location>
        <begin position="1"/>
        <end position="23"/>
    </location>
</feature>
<reference evidence="3 4" key="1">
    <citation type="submission" date="2019-04" db="EMBL/GenBank/DDBJ databases">
        <title>Lacinutrix sp. nov., isolated from marine water.</title>
        <authorList>
            <person name="Kim W."/>
        </authorList>
    </citation>
    <scope>NUCLEOTIDE SEQUENCE [LARGE SCALE GENOMIC DNA]</scope>
    <source>
        <strain evidence="3 4">CAU 1491</strain>
    </source>
</reference>
<dbReference type="PANTHER" id="PTHR43135:SF3">
    <property type="entry name" value="ALPHA-D-RIBOSE 1-METHYLPHOSPHONATE 5-TRIPHOSPHATE DIPHOSPHATASE"/>
    <property type="match status" value="1"/>
</dbReference>
<dbReference type="EMBL" id="SUPL01000001">
    <property type="protein sequence ID" value="TJY37926.1"/>
    <property type="molecule type" value="Genomic_DNA"/>
</dbReference>
<evidence type="ECO:0000259" key="2">
    <source>
        <dbReference type="Pfam" id="PF01979"/>
    </source>
</evidence>
<dbReference type="InterPro" id="IPR051781">
    <property type="entry name" value="Metallo-dep_Hydrolase"/>
</dbReference>
<gene>
    <name evidence="3" type="ORF">E5167_01330</name>
</gene>
<feature type="domain" description="Amidohydrolase-related" evidence="2">
    <location>
        <begin position="78"/>
        <end position="424"/>
    </location>
</feature>
<organism evidence="3 4">
    <name type="scientific">Pontimicrobium aquaticum</name>
    <dbReference type="NCBI Taxonomy" id="2565367"/>
    <lineage>
        <taxon>Bacteria</taxon>
        <taxon>Pseudomonadati</taxon>
        <taxon>Bacteroidota</taxon>
        <taxon>Flavobacteriia</taxon>
        <taxon>Flavobacteriales</taxon>
        <taxon>Flavobacteriaceae</taxon>
        <taxon>Pontimicrobium</taxon>
    </lineage>
</organism>
<feature type="chain" id="PRO_5020748067" description="Amidohydrolase-related domain-containing protein" evidence="1">
    <location>
        <begin position="24"/>
        <end position="438"/>
    </location>
</feature>
<sequence>MMKTTTLTLFLTLIANISLSQNAILLENVNIVNLEKKRIDKNKSILVVDNKIVDVSKTKRTLLKKFDGKIIDCKGSYAIPSLVDMHHHMTMGDFNFSGGGSTKKQLEVLEQLVLYGVQAILNPNNPIGVSSEVIEKVKDKANKYPFTYFTGPSIAPKNGGWGSYYVENNTEVIKIIDSLHSLKFRHVKFTYDDMSWLGGEHPIFDKELMKFLINYAHSKDMKVLVHVADLEKAKTVLRLGVDGLVHGIVTEKVDDEFLKLMQKNNAIYIPTATIYETSFNFQKSVKRQFKFDVWNSYTEKYEDSLTNDASNKQWNTWWPKAESLKYQLENLYFNTKKVQESGNILITGTDAGTPGVITGVSIYNELSLTQKAGVDTFEILKATIKNPLEFLGLYKYTGELKKNKLANLIIMKKNPIDDIDNINSSWLILYKGKIVSKK</sequence>
<keyword evidence="4" id="KW-1185">Reference proteome</keyword>
<dbReference type="InterPro" id="IPR011059">
    <property type="entry name" value="Metal-dep_hydrolase_composite"/>
</dbReference>
<evidence type="ECO:0000313" key="4">
    <source>
        <dbReference type="Proteomes" id="UP000307657"/>
    </source>
</evidence>
<accession>A0A4U0F0N6</accession>
<dbReference type="InterPro" id="IPR032466">
    <property type="entry name" value="Metal_Hydrolase"/>
</dbReference>
<dbReference type="AlphaFoldDB" id="A0A4U0F0N6"/>
<keyword evidence="1" id="KW-0732">Signal</keyword>
<comment type="caution">
    <text evidence="3">The sequence shown here is derived from an EMBL/GenBank/DDBJ whole genome shotgun (WGS) entry which is preliminary data.</text>
</comment>
<dbReference type="Proteomes" id="UP000307657">
    <property type="component" value="Unassembled WGS sequence"/>
</dbReference>
<dbReference type="PANTHER" id="PTHR43135">
    <property type="entry name" value="ALPHA-D-RIBOSE 1-METHYLPHOSPHONATE 5-TRIPHOSPHATE DIPHOSPHATASE"/>
    <property type="match status" value="1"/>
</dbReference>
<dbReference type="OrthoDB" id="9775607at2"/>
<evidence type="ECO:0000256" key="1">
    <source>
        <dbReference type="SAM" id="SignalP"/>
    </source>
</evidence>
<protein>
    <recommendedName>
        <fullName evidence="2">Amidohydrolase-related domain-containing protein</fullName>
    </recommendedName>
</protein>
<dbReference type="SUPFAM" id="SSF51338">
    <property type="entry name" value="Composite domain of metallo-dependent hydrolases"/>
    <property type="match status" value="1"/>
</dbReference>
<dbReference type="Pfam" id="PF01979">
    <property type="entry name" value="Amidohydro_1"/>
    <property type="match status" value="1"/>
</dbReference>
<dbReference type="SUPFAM" id="SSF51556">
    <property type="entry name" value="Metallo-dependent hydrolases"/>
    <property type="match status" value="1"/>
</dbReference>
<name>A0A4U0F0N6_9FLAO</name>